<evidence type="ECO:0000313" key="4">
    <source>
        <dbReference type="EMBL" id="OJT03216.1"/>
    </source>
</evidence>
<feature type="compositionally biased region" description="Polar residues" evidence="1">
    <location>
        <begin position="593"/>
        <end position="603"/>
    </location>
</feature>
<keyword evidence="5" id="KW-1185">Reference proteome</keyword>
<proteinExistence type="predicted"/>
<dbReference type="STRING" id="154538.A0A1M2V6U4"/>
<feature type="region of interest" description="Disordered" evidence="1">
    <location>
        <begin position="81"/>
        <end position="115"/>
    </location>
</feature>
<dbReference type="OrthoDB" id="515401at2759"/>
<feature type="compositionally biased region" description="Low complexity" evidence="1">
    <location>
        <begin position="396"/>
        <end position="405"/>
    </location>
</feature>
<feature type="compositionally biased region" description="Basic residues" evidence="1">
    <location>
        <begin position="310"/>
        <end position="321"/>
    </location>
</feature>
<feature type="compositionally biased region" description="Low complexity" evidence="1">
    <location>
        <begin position="138"/>
        <end position="161"/>
    </location>
</feature>
<evidence type="ECO:0000256" key="1">
    <source>
        <dbReference type="SAM" id="MobiDB-lite"/>
    </source>
</evidence>
<feature type="region of interest" description="Disordered" evidence="1">
    <location>
        <begin position="555"/>
        <end position="651"/>
    </location>
</feature>
<feature type="compositionally biased region" description="Low complexity" evidence="1">
    <location>
        <begin position="340"/>
        <end position="351"/>
    </location>
</feature>
<feature type="compositionally biased region" description="Polar residues" evidence="1">
    <location>
        <begin position="742"/>
        <end position="755"/>
    </location>
</feature>
<dbReference type="AlphaFoldDB" id="A0A1M2V6U4"/>
<feature type="compositionally biased region" description="Low complexity" evidence="1">
    <location>
        <begin position="620"/>
        <end position="648"/>
    </location>
</feature>
<dbReference type="PANTHER" id="PTHR28014:SF1">
    <property type="entry name" value="NEGATIVE REGULATOR OF RAS-CAMP PATHWAY"/>
    <property type="match status" value="1"/>
</dbReference>
<feature type="region of interest" description="Disordered" evidence="1">
    <location>
        <begin position="709"/>
        <end position="783"/>
    </location>
</feature>
<feature type="compositionally biased region" description="Polar residues" evidence="1">
    <location>
        <begin position="717"/>
        <end position="733"/>
    </location>
</feature>
<dbReference type="EMBL" id="MNAD01001625">
    <property type="protein sequence ID" value="OJT03216.1"/>
    <property type="molecule type" value="Genomic_DNA"/>
</dbReference>
<feature type="compositionally biased region" description="Polar residues" evidence="1">
    <location>
        <begin position="360"/>
        <end position="381"/>
    </location>
</feature>
<feature type="compositionally biased region" description="Polar residues" evidence="1">
    <location>
        <begin position="281"/>
        <end position="296"/>
    </location>
</feature>
<feature type="compositionally biased region" description="Low complexity" evidence="1">
    <location>
        <begin position="81"/>
        <end position="95"/>
    </location>
</feature>
<accession>A0A1M2V6U4</accession>
<feature type="compositionally biased region" description="Acidic residues" evidence="1">
    <location>
        <begin position="427"/>
        <end position="443"/>
    </location>
</feature>
<reference evidence="4 5" key="1">
    <citation type="submission" date="2016-10" db="EMBL/GenBank/DDBJ databases">
        <title>Genome sequence of the basidiomycete white-rot fungus Trametes pubescens.</title>
        <authorList>
            <person name="Makela M.R."/>
            <person name="Granchi Z."/>
            <person name="Peng M."/>
            <person name="De Vries R.P."/>
            <person name="Grigoriev I."/>
            <person name="Riley R."/>
            <person name="Hilden K."/>
        </authorList>
    </citation>
    <scope>NUCLEOTIDE SEQUENCE [LARGE SCALE GENOMIC DNA]</scope>
    <source>
        <strain evidence="4 5">FBCC735</strain>
    </source>
</reference>
<dbReference type="GO" id="GO:0031930">
    <property type="term" value="P:mitochondria-nucleus signaling pathway"/>
    <property type="evidence" value="ECO:0007669"/>
    <property type="project" value="TreeGrafter"/>
</dbReference>
<feature type="compositionally biased region" description="Basic and acidic residues" evidence="1">
    <location>
        <begin position="756"/>
        <end position="765"/>
    </location>
</feature>
<feature type="domain" description="Nitrogen regulatory protein areA GATA-like" evidence="2">
    <location>
        <begin position="50"/>
        <end position="75"/>
    </location>
</feature>
<name>A0A1M2V6U4_TRAPU</name>
<feature type="region of interest" description="Disordered" evidence="1">
    <location>
        <begin position="497"/>
        <end position="520"/>
    </location>
</feature>
<dbReference type="GO" id="GO:0006808">
    <property type="term" value="P:regulation of nitrogen utilization"/>
    <property type="evidence" value="ECO:0007669"/>
    <property type="project" value="TreeGrafter"/>
</dbReference>
<feature type="region of interest" description="Disordered" evidence="1">
    <location>
        <begin position="265"/>
        <end position="474"/>
    </location>
</feature>
<sequence length="783" mass="84531">MLSSFPSPILSVAADVVKDLEGEDALCGLWIRAYFFGVVCILRELTASTKVFTKCKESLKDGRRLENISWRLWYREMASAQSSPASSPGSLSPCLSDRRSPSPITPISEDGLAAQHEKKLARHPIIVQPKPIVASLPSVNLPPSSSQPGETSFPRVVVVNPTPHPTPPATPQLSHPPHLTSAAHTSTHLLPPQPARCLVSATIAPNRTSSQHSAPPTAAPTPQPLVASPSTSKQPSALAGQAASKSKAFNDETLKASDRRFFLQDAGSPEVESPERAPLCSSETKPQSPSSVTSSHAKSEVAGPSAAAAKRPRVQVRKSKERHVPVRPALQRLHSHGVRQASQQQKKASAPEPKKAAFNIGSTSSNGSRGGPSTNAPSQNGDAVVRTRPSSPAPPAKQASPPQASTSRAGPSQQRRGIVISTSSEYDTTDTENDSDWASEADSGEERGKAKKGKTKAQTAEESRLRAAAEEAQRQRDMFAKVPKRSYSNLNRAPSGLLSQLLNPDPGIFPPNHPYRSTRSTQDMTHLARQTPAPKLQMSKSSVAVPLAAQVTAQAPVTPAEPAVRPGGGYRLKGRPQEEELEDTESEDENPDDTIQVSRSLAQQKLAALADPNRRRSSDRGGLLSQQKPPQLQHQLQHPHPQMQQMGQRSGLTTVASAPIPLNHPYNLPAPAPPMTPRTTRRQMLQTELSESLRRNLLWERQVSRGKPRGVLGNTLRPLTSMNGDGPVATQQPPAAKRASSDDPQVQAQFQGQQHNTEDHAERRRAAMARNRSWADDYHYSGW</sequence>
<evidence type="ECO:0000259" key="3">
    <source>
        <dbReference type="Pfam" id="PF11702"/>
    </source>
</evidence>
<dbReference type="Pfam" id="PF08550">
    <property type="entry name" value="GATA_AreA"/>
    <property type="match status" value="1"/>
</dbReference>
<dbReference type="GO" id="GO:0000122">
    <property type="term" value="P:negative regulation of transcription by RNA polymerase II"/>
    <property type="evidence" value="ECO:0007669"/>
    <property type="project" value="TreeGrafter"/>
</dbReference>
<organism evidence="4 5">
    <name type="scientific">Trametes pubescens</name>
    <name type="common">White-rot fungus</name>
    <dbReference type="NCBI Taxonomy" id="154538"/>
    <lineage>
        <taxon>Eukaryota</taxon>
        <taxon>Fungi</taxon>
        <taxon>Dikarya</taxon>
        <taxon>Basidiomycota</taxon>
        <taxon>Agaricomycotina</taxon>
        <taxon>Agaricomycetes</taxon>
        <taxon>Polyporales</taxon>
        <taxon>Polyporaceae</taxon>
        <taxon>Trametes</taxon>
    </lineage>
</organism>
<feature type="compositionally biased region" description="Basic and acidic residues" evidence="1">
    <location>
        <begin position="459"/>
        <end position="474"/>
    </location>
</feature>
<dbReference type="InterPro" id="IPR013860">
    <property type="entry name" value="AreA_GATA"/>
</dbReference>
<evidence type="ECO:0000313" key="5">
    <source>
        <dbReference type="Proteomes" id="UP000184267"/>
    </source>
</evidence>
<dbReference type="OMA" id="WERQTRN"/>
<dbReference type="GO" id="GO:0005737">
    <property type="term" value="C:cytoplasm"/>
    <property type="evidence" value="ECO:0007669"/>
    <property type="project" value="TreeGrafter"/>
</dbReference>
<dbReference type="PANTHER" id="PTHR28014">
    <property type="entry name" value="NEGATIVE REGULATOR OF RAS-CAMP PATHWAY"/>
    <property type="match status" value="1"/>
</dbReference>
<gene>
    <name evidence="4" type="ORF">TRAPUB_6213</name>
</gene>
<dbReference type="InterPro" id="IPR021711">
    <property type="entry name" value="DUF3295"/>
</dbReference>
<feature type="compositionally biased region" description="Polar residues" evidence="1">
    <location>
        <begin position="406"/>
        <end position="415"/>
    </location>
</feature>
<dbReference type="Proteomes" id="UP000184267">
    <property type="component" value="Unassembled WGS sequence"/>
</dbReference>
<evidence type="ECO:0000259" key="2">
    <source>
        <dbReference type="Pfam" id="PF08550"/>
    </source>
</evidence>
<feature type="region of interest" description="Disordered" evidence="1">
    <location>
        <begin position="138"/>
        <end position="190"/>
    </location>
</feature>
<feature type="domain" description="DUF3295" evidence="3">
    <location>
        <begin position="657"/>
        <end position="703"/>
    </location>
</feature>
<feature type="region of interest" description="Disordered" evidence="1">
    <location>
        <begin position="206"/>
        <end position="249"/>
    </location>
</feature>
<comment type="caution">
    <text evidence="4">The sequence shown here is derived from an EMBL/GenBank/DDBJ whole genome shotgun (WGS) entry which is preliminary data.</text>
</comment>
<feature type="compositionally biased region" description="Acidic residues" evidence="1">
    <location>
        <begin position="579"/>
        <end position="592"/>
    </location>
</feature>
<dbReference type="InterPro" id="IPR053043">
    <property type="entry name" value="Ras-cAMP_regulatory"/>
</dbReference>
<feature type="compositionally biased region" description="Basic and acidic residues" evidence="1">
    <location>
        <begin position="773"/>
        <end position="783"/>
    </location>
</feature>
<protein>
    <submittedName>
        <fullName evidence="4">Uncharacterized protein</fullName>
    </submittedName>
</protein>
<dbReference type="Pfam" id="PF11702">
    <property type="entry name" value="DUF3295"/>
    <property type="match status" value="1"/>
</dbReference>